<feature type="domain" description="N-terminal" evidence="1">
    <location>
        <begin position="12"/>
        <end position="38"/>
    </location>
</feature>
<sequence length="45" mass="5326">MRSKEKNKTRIDIYERITNLIVGQLEKMVRPWVQPWRVAMPGLSG</sequence>
<accession>A0A8J3DZ18</accession>
<keyword evidence="3" id="KW-1185">Reference proteome</keyword>
<dbReference type="Pfam" id="PF08401">
    <property type="entry name" value="ArdcN"/>
    <property type="match status" value="1"/>
</dbReference>
<protein>
    <recommendedName>
        <fullName evidence="1">N-terminal domain-containing protein</fullName>
    </recommendedName>
</protein>
<gene>
    <name evidence="2" type="ORF">GCM10016234_35200</name>
</gene>
<dbReference type="InterPro" id="IPR013610">
    <property type="entry name" value="ArdC_N"/>
</dbReference>
<organism evidence="2 3">
    <name type="scientific">Tianweitania populi</name>
    <dbReference type="NCBI Taxonomy" id="1607949"/>
    <lineage>
        <taxon>Bacteria</taxon>
        <taxon>Pseudomonadati</taxon>
        <taxon>Pseudomonadota</taxon>
        <taxon>Alphaproteobacteria</taxon>
        <taxon>Hyphomicrobiales</taxon>
        <taxon>Phyllobacteriaceae</taxon>
        <taxon>Tianweitania</taxon>
    </lineage>
</organism>
<evidence type="ECO:0000313" key="3">
    <source>
        <dbReference type="Proteomes" id="UP000630142"/>
    </source>
</evidence>
<evidence type="ECO:0000259" key="1">
    <source>
        <dbReference type="Pfam" id="PF08401"/>
    </source>
</evidence>
<proteinExistence type="predicted"/>
<dbReference type="GO" id="GO:0003697">
    <property type="term" value="F:single-stranded DNA binding"/>
    <property type="evidence" value="ECO:0007669"/>
    <property type="project" value="InterPro"/>
</dbReference>
<name>A0A8J3DZ18_9HYPH</name>
<reference evidence="2" key="2">
    <citation type="submission" date="2020-09" db="EMBL/GenBank/DDBJ databases">
        <authorList>
            <person name="Sun Q."/>
            <person name="Kim S."/>
        </authorList>
    </citation>
    <scope>NUCLEOTIDE SEQUENCE</scope>
    <source>
        <strain evidence="2">KCTC 42249</strain>
    </source>
</reference>
<dbReference type="Proteomes" id="UP000630142">
    <property type="component" value="Unassembled WGS sequence"/>
</dbReference>
<dbReference type="RefSeq" id="WP_385963959.1">
    <property type="nucleotide sequence ID" value="NZ_BMZQ01000004.1"/>
</dbReference>
<dbReference type="EMBL" id="BMZQ01000004">
    <property type="protein sequence ID" value="GHD21664.1"/>
    <property type="molecule type" value="Genomic_DNA"/>
</dbReference>
<comment type="caution">
    <text evidence="2">The sequence shown here is derived from an EMBL/GenBank/DDBJ whole genome shotgun (WGS) entry which is preliminary data.</text>
</comment>
<dbReference type="AlphaFoldDB" id="A0A8J3DZ18"/>
<reference evidence="2" key="1">
    <citation type="journal article" date="2014" name="Int. J. Syst. Evol. Microbiol.">
        <title>Complete genome sequence of Corynebacterium casei LMG S-19264T (=DSM 44701T), isolated from a smear-ripened cheese.</title>
        <authorList>
            <consortium name="US DOE Joint Genome Institute (JGI-PGF)"/>
            <person name="Walter F."/>
            <person name="Albersmeier A."/>
            <person name="Kalinowski J."/>
            <person name="Ruckert C."/>
        </authorList>
    </citation>
    <scope>NUCLEOTIDE SEQUENCE</scope>
    <source>
        <strain evidence="2">KCTC 42249</strain>
    </source>
</reference>
<evidence type="ECO:0000313" key="2">
    <source>
        <dbReference type="EMBL" id="GHD21664.1"/>
    </source>
</evidence>